<name>I8J0R1_9BACL</name>
<evidence type="ECO:0000259" key="4">
    <source>
        <dbReference type="Pfam" id="PF01478"/>
    </source>
</evidence>
<dbReference type="InterPro" id="IPR050882">
    <property type="entry name" value="Prepilin_peptidase/N-MTase"/>
</dbReference>
<dbReference type="STRING" id="1196324.A374_11400"/>
<dbReference type="GO" id="GO:0006465">
    <property type="term" value="P:signal peptide processing"/>
    <property type="evidence" value="ECO:0007669"/>
    <property type="project" value="TreeGrafter"/>
</dbReference>
<dbReference type="GO" id="GO:0005886">
    <property type="term" value="C:plasma membrane"/>
    <property type="evidence" value="ECO:0007669"/>
    <property type="project" value="TreeGrafter"/>
</dbReference>
<dbReference type="InterPro" id="IPR014032">
    <property type="entry name" value="Peptidase_A24A_bac"/>
</dbReference>
<dbReference type="EMBL" id="AKKV01000026">
    <property type="protein sequence ID" value="EIT85346.1"/>
    <property type="molecule type" value="Genomic_DNA"/>
</dbReference>
<keyword evidence="3" id="KW-0812">Transmembrane</keyword>
<comment type="caution">
    <text evidence="5">The sequence shown here is derived from an EMBL/GenBank/DDBJ whole genome shotgun (WGS) entry which is preliminary data.</text>
</comment>
<gene>
    <name evidence="5" type="ORF">A374_11400</name>
</gene>
<dbReference type="InterPro" id="IPR000045">
    <property type="entry name" value="Prepilin_IV_endopep_pep"/>
</dbReference>
<organism evidence="5 6">
    <name type="scientific">Fictibacillus macauensis ZFHKF-1</name>
    <dbReference type="NCBI Taxonomy" id="1196324"/>
    <lineage>
        <taxon>Bacteria</taxon>
        <taxon>Bacillati</taxon>
        <taxon>Bacillota</taxon>
        <taxon>Bacilli</taxon>
        <taxon>Bacillales</taxon>
        <taxon>Fictibacillaceae</taxon>
        <taxon>Fictibacillus</taxon>
    </lineage>
</organism>
<sequence length="107" mass="11219">MVVGGAVGFFTLYLVLLVSKGGIGGGDVKLMGVVGLVLGWQLVLLAIILATFCGSLYVGILLLFRQSVTKGMLLPFGPFLAIGSLAAYVMGDSLVTWYFSTFLALLP</sequence>
<protein>
    <submittedName>
        <fullName evidence="5">Aspartate peptidase</fullName>
    </submittedName>
</protein>
<evidence type="ECO:0000256" key="1">
    <source>
        <dbReference type="ARBA" id="ARBA00005801"/>
    </source>
</evidence>
<feature type="transmembrane region" description="Helical" evidence="3">
    <location>
        <begin position="76"/>
        <end position="99"/>
    </location>
</feature>
<evidence type="ECO:0000256" key="2">
    <source>
        <dbReference type="RuleBase" id="RU003793"/>
    </source>
</evidence>
<dbReference type="PATRIC" id="fig|1196324.3.peg.2340"/>
<dbReference type="Pfam" id="PF01478">
    <property type="entry name" value="Peptidase_A24"/>
    <property type="match status" value="1"/>
</dbReference>
<evidence type="ECO:0000313" key="5">
    <source>
        <dbReference type="EMBL" id="EIT85346.1"/>
    </source>
</evidence>
<dbReference type="PANTHER" id="PTHR30487">
    <property type="entry name" value="TYPE 4 PREPILIN-LIKE PROTEINS LEADER PEPTIDE-PROCESSING ENZYME"/>
    <property type="match status" value="1"/>
</dbReference>
<dbReference type="Gene3D" id="1.20.120.1220">
    <property type="match status" value="1"/>
</dbReference>
<dbReference type="eggNOG" id="COG1989">
    <property type="taxonomic scope" value="Bacteria"/>
</dbReference>
<dbReference type="GO" id="GO:0004190">
    <property type="term" value="F:aspartic-type endopeptidase activity"/>
    <property type="evidence" value="ECO:0007669"/>
    <property type="project" value="InterPro"/>
</dbReference>
<dbReference type="Proteomes" id="UP000004080">
    <property type="component" value="Unassembled WGS sequence"/>
</dbReference>
<feature type="domain" description="Prepilin type IV endopeptidase peptidase" evidence="4">
    <location>
        <begin position="2"/>
        <end position="58"/>
    </location>
</feature>
<accession>I8J0R1</accession>
<dbReference type="PRINTS" id="PR00864">
    <property type="entry name" value="PREPILNPTASE"/>
</dbReference>
<reference evidence="5 6" key="1">
    <citation type="journal article" date="2012" name="J. Bacteriol.">
        <title>Genome of Bacillus macauensis ZFHKF-1, a Long-Chain-Forming Bacterium.</title>
        <authorList>
            <person name="Cai L."/>
            <person name="Zhang T."/>
        </authorList>
    </citation>
    <scope>NUCLEOTIDE SEQUENCE [LARGE SCALE GENOMIC DNA]</scope>
    <source>
        <strain evidence="5 6">ZFHKF-1</strain>
    </source>
</reference>
<comment type="similarity">
    <text evidence="1 2">Belongs to the peptidase A24 family.</text>
</comment>
<keyword evidence="3" id="KW-0472">Membrane</keyword>
<evidence type="ECO:0000256" key="3">
    <source>
        <dbReference type="SAM" id="Phobius"/>
    </source>
</evidence>
<dbReference type="PANTHER" id="PTHR30487:SF0">
    <property type="entry name" value="PREPILIN LEADER PEPTIDASE_N-METHYLTRANSFERASE-RELATED"/>
    <property type="match status" value="1"/>
</dbReference>
<proteinExistence type="inferred from homology"/>
<evidence type="ECO:0000313" key="6">
    <source>
        <dbReference type="Proteomes" id="UP000004080"/>
    </source>
</evidence>
<keyword evidence="6" id="KW-1185">Reference proteome</keyword>
<keyword evidence="3" id="KW-1133">Transmembrane helix</keyword>
<feature type="transmembrane region" description="Helical" evidence="3">
    <location>
        <begin position="37"/>
        <end position="64"/>
    </location>
</feature>
<dbReference type="AlphaFoldDB" id="I8J0R1"/>